<dbReference type="GO" id="GO:0047470">
    <property type="term" value="F:(1,4)-alpha-D-glucan 1-alpha-D-glucosylmutase activity"/>
    <property type="evidence" value="ECO:0007669"/>
    <property type="project" value="UniProtKB-EC"/>
</dbReference>
<organism evidence="1">
    <name type="scientific">Pseudomonas aeruginosa</name>
    <dbReference type="NCBI Taxonomy" id="287"/>
    <lineage>
        <taxon>Bacteria</taxon>
        <taxon>Pseudomonadati</taxon>
        <taxon>Pseudomonadota</taxon>
        <taxon>Gammaproteobacteria</taxon>
        <taxon>Pseudomonadales</taxon>
        <taxon>Pseudomonadaceae</taxon>
        <taxon>Pseudomonas</taxon>
    </lineage>
</organism>
<keyword evidence="1" id="KW-0413">Isomerase</keyword>
<gene>
    <name evidence="1" type="primary">treY</name>
    <name evidence="1" type="ORF">TUEID40_00367</name>
</gene>
<dbReference type="AlphaFoldDB" id="A0A5E5QUU2"/>
<dbReference type="EC" id="5.4.99.15" evidence="1"/>
<dbReference type="SUPFAM" id="SSF51445">
    <property type="entry name" value="(Trans)glycosidases"/>
    <property type="match status" value="1"/>
</dbReference>
<proteinExistence type="predicted"/>
<reference evidence="1" key="1">
    <citation type="submission" date="2019-09" db="EMBL/GenBank/DDBJ databases">
        <authorList>
            <person name="Gross C."/>
            <person name="Bohn E."/>
        </authorList>
    </citation>
    <scope>NUCLEOTIDE SEQUENCE</scope>
    <source>
        <strain evidence="1">ID40</strain>
    </source>
</reference>
<dbReference type="EMBL" id="LR700248">
    <property type="protein sequence ID" value="VVH79220.1"/>
    <property type="molecule type" value="Genomic_DNA"/>
</dbReference>
<accession>A0A5E5QUU2</accession>
<evidence type="ECO:0000313" key="1">
    <source>
        <dbReference type="EMBL" id="VVH79220.1"/>
    </source>
</evidence>
<dbReference type="InterPro" id="IPR017853">
    <property type="entry name" value="GH"/>
</dbReference>
<protein>
    <submittedName>
        <fullName evidence="1">Maltooligosyl trehalose synthase</fullName>
        <ecNumber evidence="1">5.4.99.15</ecNumber>
    </submittedName>
</protein>
<sequence length="83" mass="9256">MFEAVHGKVFQLLEDGLLDGLRIDHVDSLADPRGYCRRLRRRSERIRAHRGGAPMLLYVEKILGGEERLPEIGCATAPPATTS</sequence>
<dbReference type="Gene3D" id="3.20.20.80">
    <property type="entry name" value="Glycosidases"/>
    <property type="match status" value="1"/>
</dbReference>
<name>A0A5E5QUU2_PSEAI</name>